<proteinExistence type="predicted"/>
<evidence type="ECO:0000313" key="2">
    <source>
        <dbReference type="EMBL" id="EWC43601.1"/>
    </source>
</evidence>
<evidence type="ECO:0000313" key="3">
    <source>
        <dbReference type="Proteomes" id="UP000024837"/>
    </source>
</evidence>
<protein>
    <submittedName>
        <fullName evidence="2">Uncharacterized protein</fullName>
    </submittedName>
</protein>
<dbReference type="OrthoDB" id="10666755at2759"/>
<dbReference type="Proteomes" id="UP000024837">
    <property type="component" value="Unassembled WGS sequence"/>
</dbReference>
<feature type="compositionally biased region" description="Polar residues" evidence="1">
    <location>
        <begin position="88"/>
        <end position="100"/>
    </location>
</feature>
<dbReference type="HOGENOM" id="CLU_725672_0_0_1"/>
<reference evidence="2 3" key="1">
    <citation type="submission" date="2013-05" db="EMBL/GenBank/DDBJ databases">
        <title>Drechslerella stenobrocha genome reveals carnivorous origination and mechanical trapping mechanism of predatory fungi.</title>
        <authorList>
            <person name="Liu X."/>
            <person name="Zhang W."/>
            <person name="Liu K."/>
        </authorList>
    </citation>
    <scope>NUCLEOTIDE SEQUENCE [LARGE SCALE GENOMIC DNA]</scope>
    <source>
        <strain evidence="2 3">248</strain>
    </source>
</reference>
<dbReference type="AlphaFoldDB" id="W7HIA4"/>
<dbReference type="EMBL" id="KI966457">
    <property type="protein sequence ID" value="EWC43601.1"/>
    <property type="molecule type" value="Genomic_DNA"/>
</dbReference>
<feature type="region of interest" description="Disordered" evidence="1">
    <location>
        <begin position="83"/>
        <end position="109"/>
    </location>
</feature>
<evidence type="ECO:0000256" key="1">
    <source>
        <dbReference type="SAM" id="MobiDB-lite"/>
    </source>
</evidence>
<gene>
    <name evidence="2" type="ORF">DRE_01488</name>
</gene>
<accession>W7HIA4</accession>
<organism evidence="2 3">
    <name type="scientific">Drechslerella stenobrocha 248</name>
    <dbReference type="NCBI Taxonomy" id="1043628"/>
    <lineage>
        <taxon>Eukaryota</taxon>
        <taxon>Fungi</taxon>
        <taxon>Dikarya</taxon>
        <taxon>Ascomycota</taxon>
        <taxon>Pezizomycotina</taxon>
        <taxon>Orbiliomycetes</taxon>
        <taxon>Orbiliales</taxon>
        <taxon>Orbiliaceae</taxon>
        <taxon>Drechslerella</taxon>
    </lineage>
</organism>
<keyword evidence="3" id="KW-1185">Reference proteome</keyword>
<sequence>MSKDRAVCALCRIHHLYRSPLILRSRWPVLSRWDGRAWPSSSRTFTVSTASPRLIVPAQREIQAQVKAAKRTTKVVSYYISGPRQKADPQSQTDPAQQDAVSDPAAGVGASEKPREVFIADIKNTIARDALISKACCTYARVLLIFIPLTIVPHGLQFWECLGWDAITFKGVRRTHFRKNLHAPDAYGRLQSLIATMNLPVLDPQITAERLLKIYRYTSGSKTCETEPYLTYISKYKIDTSPTLRDVFNARDKLAHSRIPGRLSRGQLEAEAWQYDIRLEYNFDAICYFTTGLKERPVDTDPVMDQKLDEVVANWYRDTVQPHPFTAQIALMMAQFSNTRLNKLARAQEKQMKIKEKFERMRLNAQLKKKPNYYDKIPRRT</sequence>
<name>W7HIA4_9PEZI</name>